<evidence type="ECO:0000256" key="5">
    <source>
        <dbReference type="SAM" id="Phobius"/>
    </source>
</evidence>
<organism evidence="7 8">
    <name type="scientific">Diploptera punctata</name>
    <name type="common">Pacific beetle cockroach</name>
    <dbReference type="NCBI Taxonomy" id="6984"/>
    <lineage>
        <taxon>Eukaryota</taxon>
        <taxon>Metazoa</taxon>
        <taxon>Ecdysozoa</taxon>
        <taxon>Arthropoda</taxon>
        <taxon>Hexapoda</taxon>
        <taxon>Insecta</taxon>
        <taxon>Pterygota</taxon>
        <taxon>Neoptera</taxon>
        <taxon>Polyneoptera</taxon>
        <taxon>Dictyoptera</taxon>
        <taxon>Blattodea</taxon>
        <taxon>Blaberoidea</taxon>
        <taxon>Blaberidae</taxon>
        <taxon>Diplopterinae</taxon>
        <taxon>Diploptera</taxon>
    </lineage>
</organism>
<dbReference type="EMBL" id="JASPKZ010003835">
    <property type="protein sequence ID" value="KAJ9592463.1"/>
    <property type="molecule type" value="Genomic_DNA"/>
</dbReference>
<dbReference type="InterPro" id="IPR036259">
    <property type="entry name" value="MFS_trans_sf"/>
</dbReference>
<dbReference type="PRINTS" id="PR00171">
    <property type="entry name" value="SUGRTRNSPORT"/>
</dbReference>
<evidence type="ECO:0000313" key="7">
    <source>
        <dbReference type="EMBL" id="KAJ9592463.1"/>
    </source>
</evidence>
<dbReference type="Pfam" id="PF00083">
    <property type="entry name" value="Sugar_tr"/>
    <property type="match status" value="1"/>
</dbReference>
<evidence type="ECO:0000313" key="8">
    <source>
        <dbReference type="Proteomes" id="UP001233999"/>
    </source>
</evidence>
<dbReference type="FunFam" id="1.20.1250.20:FF:000249">
    <property type="entry name" value="facilitated trehalose transporter Tret1"/>
    <property type="match status" value="1"/>
</dbReference>
<dbReference type="InterPro" id="IPR005829">
    <property type="entry name" value="Sugar_transporter_CS"/>
</dbReference>
<sequence length="427" mass="46198">MCAIISSGMTTGFSAVLLPQLELATSSISITKEEASWIASMAALPMALGCLLSGVLMERFGRKTTHQLICVPFVIGWVVISLSRQVWMLYLGRFLTGLCVGLQGPLSPVYVAESAGPQFRAILLAGVSLSVSSGILISHLLGTFLYWQLAAALSALFPLACYIAISFVPESPPWLAAKGRITEAILAFRWFRGYSPESTKELVEMINKHQVQGNGFVNEDKDGIRALLDPTFTKPFFFSGVNAVAFYTVHIIRDVGSGVDEYIATNIIGIVRVIMSAAACVLTRQFGRRPLTIISCFGAAASLLLLGVTLRFGSDACVPLLLLVLYICFISIGLVPLPWVMVGEVFPVRLRGFGSVVKTAPGIMEAIGADGMFFLYGAVALVGAVLMFLCLPETRNRTLQQIENNYKRGGLWAFIAPHKQNNNVTNS</sequence>
<gene>
    <name evidence="7" type="ORF">L9F63_015879</name>
</gene>
<evidence type="ECO:0000256" key="2">
    <source>
        <dbReference type="ARBA" id="ARBA00022692"/>
    </source>
</evidence>
<feature type="transmembrane region" description="Helical" evidence="5">
    <location>
        <begin position="264"/>
        <end position="286"/>
    </location>
</feature>
<evidence type="ECO:0000256" key="4">
    <source>
        <dbReference type="ARBA" id="ARBA00023136"/>
    </source>
</evidence>
<feature type="transmembrane region" description="Helical" evidence="5">
    <location>
        <begin position="119"/>
        <end position="137"/>
    </location>
</feature>
<proteinExistence type="predicted"/>
<dbReference type="SUPFAM" id="SSF103473">
    <property type="entry name" value="MFS general substrate transporter"/>
    <property type="match status" value="1"/>
</dbReference>
<dbReference type="InterPro" id="IPR050549">
    <property type="entry name" value="MFS_Trehalose_Transporter"/>
</dbReference>
<feature type="transmembrane region" description="Helical" evidence="5">
    <location>
        <begin position="373"/>
        <end position="391"/>
    </location>
</feature>
<evidence type="ECO:0000256" key="1">
    <source>
        <dbReference type="ARBA" id="ARBA00004141"/>
    </source>
</evidence>
<dbReference type="AlphaFoldDB" id="A0AAD8A6R4"/>
<comment type="subcellular location">
    <subcellularLocation>
        <location evidence="1">Membrane</location>
        <topology evidence="1">Multi-pass membrane protein</topology>
    </subcellularLocation>
</comment>
<feature type="transmembrane region" description="Helical" evidence="5">
    <location>
        <begin position="292"/>
        <end position="313"/>
    </location>
</feature>
<protein>
    <recommendedName>
        <fullName evidence="6">Major facilitator superfamily (MFS) profile domain-containing protein</fullName>
    </recommendedName>
</protein>
<keyword evidence="8" id="KW-1185">Reference proteome</keyword>
<dbReference type="GO" id="GO:0016020">
    <property type="term" value="C:membrane"/>
    <property type="evidence" value="ECO:0007669"/>
    <property type="project" value="UniProtKB-SubCell"/>
</dbReference>
<dbReference type="PROSITE" id="PS00217">
    <property type="entry name" value="SUGAR_TRANSPORT_2"/>
    <property type="match status" value="1"/>
</dbReference>
<name>A0AAD8A6R4_DIPPU</name>
<dbReference type="PANTHER" id="PTHR48021:SF68">
    <property type="entry name" value="MAJOR FACILITATOR SUPERFAMILY (MFS) PROFILE DOMAIN-CONTAINING PROTEIN"/>
    <property type="match status" value="1"/>
</dbReference>
<dbReference type="InterPro" id="IPR003663">
    <property type="entry name" value="Sugar/inositol_transpt"/>
</dbReference>
<accession>A0AAD8A6R4</accession>
<reference evidence="7" key="1">
    <citation type="journal article" date="2023" name="IScience">
        <title>Live-bearing cockroach genome reveals convergent evolutionary mechanisms linked to viviparity in insects and beyond.</title>
        <authorList>
            <person name="Fouks B."/>
            <person name="Harrison M.C."/>
            <person name="Mikhailova A.A."/>
            <person name="Marchal E."/>
            <person name="English S."/>
            <person name="Carruthers M."/>
            <person name="Jennings E.C."/>
            <person name="Chiamaka E.L."/>
            <person name="Frigard R.A."/>
            <person name="Pippel M."/>
            <person name="Attardo G.M."/>
            <person name="Benoit J.B."/>
            <person name="Bornberg-Bauer E."/>
            <person name="Tobe S.S."/>
        </authorList>
    </citation>
    <scope>NUCLEOTIDE SEQUENCE</scope>
    <source>
        <strain evidence="7">Stay&amp;Tobe</strain>
    </source>
</reference>
<dbReference type="Gene3D" id="1.20.1250.20">
    <property type="entry name" value="MFS general substrate transporter like domains"/>
    <property type="match status" value="1"/>
</dbReference>
<feature type="transmembrane region" description="Helical" evidence="5">
    <location>
        <begin position="36"/>
        <end position="56"/>
    </location>
</feature>
<evidence type="ECO:0000259" key="6">
    <source>
        <dbReference type="PROSITE" id="PS50850"/>
    </source>
</evidence>
<dbReference type="Proteomes" id="UP001233999">
    <property type="component" value="Unassembled WGS sequence"/>
</dbReference>
<reference evidence="7" key="2">
    <citation type="submission" date="2023-05" db="EMBL/GenBank/DDBJ databases">
        <authorList>
            <person name="Fouks B."/>
        </authorList>
    </citation>
    <scope>NUCLEOTIDE SEQUENCE</scope>
    <source>
        <strain evidence="7">Stay&amp;Tobe</strain>
        <tissue evidence="7">Testes</tissue>
    </source>
</reference>
<evidence type="ECO:0000256" key="3">
    <source>
        <dbReference type="ARBA" id="ARBA00022989"/>
    </source>
</evidence>
<dbReference type="PROSITE" id="PS50850">
    <property type="entry name" value="MFS"/>
    <property type="match status" value="1"/>
</dbReference>
<keyword evidence="2 5" id="KW-0812">Transmembrane</keyword>
<feature type="transmembrane region" description="Helical" evidence="5">
    <location>
        <begin position="68"/>
        <end position="87"/>
    </location>
</feature>
<feature type="transmembrane region" description="Helical" evidence="5">
    <location>
        <begin position="235"/>
        <end position="252"/>
    </location>
</feature>
<feature type="transmembrane region" description="Helical" evidence="5">
    <location>
        <begin position="144"/>
        <end position="165"/>
    </location>
</feature>
<dbReference type="InterPro" id="IPR005828">
    <property type="entry name" value="MFS_sugar_transport-like"/>
</dbReference>
<dbReference type="GO" id="GO:0022857">
    <property type="term" value="F:transmembrane transporter activity"/>
    <property type="evidence" value="ECO:0007669"/>
    <property type="project" value="InterPro"/>
</dbReference>
<dbReference type="PANTHER" id="PTHR48021">
    <property type="match status" value="1"/>
</dbReference>
<feature type="transmembrane region" description="Helical" evidence="5">
    <location>
        <begin position="320"/>
        <end position="341"/>
    </location>
</feature>
<dbReference type="InterPro" id="IPR020846">
    <property type="entry name" value="MFS_dom"/>
</dbReference>
<keyword evidence="4 5" id="KW-0472">Membrane</keyword>
<feature type="domain" description="Major facilitator superfamily (MFS) profile" evidence="6">
    <location>
        <begin position="1"/>
        <end position="427"/>
    </location>
</feature>
<keyword evidence="3 5" id="KW-1133">Transmembrane helix</keyword>
<comment type="caution">
    <text evidence="7">The sequence shown here is derived from an EMBL/GenBank/DDBJ whole genome shotgun (WGS) entry which is preliminary data.</text>
</comment>